<accession>A0AAX3NA48</accession>
<dbReference type="PANTHER" id="PTHR11895">
    <property type="entry name" value="TRANSAMIDASE"/>
    <property type="match status" value="1"/>
</dbReference>
<protein>
    <submittedName>
        <fullName evidence="2">AtzE family amidohydrolase</fullName>
    </submittedName>
</protein>
<dbReference type="NCBIfam" id="NF006631">
    <property type="entry name" value="PRK09201.1"/>
    <property type="match status" value="1"/>
</dbReference>
<dbReference type="InterPro" id="IPR000120">
    <property type="entry name" value="Amidase"/>
</dbReference>
<reference evidence="2" key="1">
    <citation type="submission" date="2022-11" db="EMBL/GenBank/DDBJ databases">
        <title>Genomic comparisons reveal selection pressure and functional variation between nutritional endosymbionts of cave-adapted and epigean Hawaiian planthoppers.</title>
        <authorList>
            <person name="Gossett J.M."/>
            <person name="Porter M.L."/>
            <person name="Vasquez Y."/>
            <person name="Bennett G.M."/>
            <person name="Chong R.A."/>
        </authorList>
    </citation>
    <scope>NUCLEOTIDE SEQUENCE</scope>
    <source>
        <strain evidence="2">OPOL2</strain>
    </source>
</reference>
<dbReference type="InterPro" id="IPR014087">
    <property type="entry name" value="Carboxybiuret_hydro_AtzE"/>
</dbReference>
<dbReference type="Gene3D" id="3.90.1300.10">
    <property type="entry name" value="Amidase signature (AS) domain"/>
    <property type="match status" value="1"/>
</dbReference>
<dbReference type="InterPro" id="IPR023631">
    <property type="entry name" value="Amidase_dom"/>
</dbReference>
<sequence>MIEDIRFLTISEINKRLIRGDLSAMEIAEFTLSAIDKYNPVINAWTEITSNRMLKEANIIDKYLISKKKISKLAGIPYAVKNLFDVCGYVTLVGSTLFANDPVAECDAYLINKLNNNGALLSGMLNMDAYAYGFTTENSYYGPTRNPCDLNRIAGGSSGGSAAAVASGLVHFALGSDTNGSIRVPSSLCGVLGLKPTFGRLSRAGMYPFSYSLDHAGHFARNVGDLVDVYNVLQGLDKNDLSQSIKSKNKVFLDYNGYDNNIRFCLLSGYFYTWCNNEVRNIIDVVSKALGVKYDIDLSDVELARSSAFIITAAEGGNLYWSKLLDNPELFEPFSRERLLAGSIIPANWYIKAQRFRTYFRHKVNDIFNDFDVLIAPATPCSATTIGQKFIRINNTDLLIRANMGILTQPISFIGLPVITVPIKIGDNLPIGIQLIAAPFREDLCFKAALLLEKNGFIMKYDNLIN</sequence>
<evidence type="ECO:0000313" key="2">
    <source>
        <dbReference type="EMBL" id="WDI78373.1"/>
    </source>
</evidence>
<dbReference type="RefSeq" id="WP_274360398.1">
    <property type="nucleotide sequence ID" value="NZ_CP110496.1"/>
</dbReference>
<organism evidence="2 3">
    <name type="scientific">Candidatus Purcelliella pentastirinorum</name>
    <dbReference type="NCBI Taxonomy" id="472834"/>
    <lineage>
        <taxon>Bacteria</taxon>
        <taxon>Pseudomonadati</taxon>
        <taxon>Pseudomonadota</taxon>
        <taxon>Gammaproteobacteria</taxon>
        <taxon>Enterobacterales</taxon>
        <taxon>Enterobacteriaceae</taxon>
        <taxon>Candidatus Purcelliella</taxon>
    </lineage>
</organism>
<gene>
    <name evidence="2" type="ORF">ONB71_01510</name>
</gene>
<evidence type="ECO:0000313" key="3">
    <source>
        <dbReference type="Proteomes" id="UP001214992"/>
    </source>
</evidence>
<dbReference type="NCBIfam" id="TIGR02715">
    <property type="entry name" value="amido_AtzE"/>
    <property type="match status" value="1"/>
</dbReference>
<dbReference type="PANTHER" id="PTHR11895:SF172">
    <property type="entry name" value="GLUTAMYL-TRNA(GLN) AMIDOTRANSFERASE"/>
    <property type="match status" value="1"/>
</dbReference>
<dbReference type="SUPFAM" id="SSF75304">
    <property type="entry name" value="Amidase signature (AS) enzymes"/>
    <property type="match status" value="1"/>
</dbReference>
<name>A0AAX3NA48_9ENTR</name>
<dbReference type="Pfam" id="PF01425">
    <property type="entry name" value="Amidase"/>
    <property type="match status" value="1"/>
</dbReference>
<dbReference type="GO" id="GO:0003824">
    <property type="term" value="F:catalytic activity"/>
    <property type="evidence" value="ECO:0007669"/>
    <property type="project" value="InterPro"/>
</dbReference>
<dbReference type="AlphaFoldDB" id="A0AAX3NA48"/>
<dbReference type="Proteomes" id="UP001214992">
    <property type="component" value="Chromosome"/>
</dbReference>
<proteinExistence type="predicted"/>
<dbReference type="InterPro" id="IPR036928">
    <property type="entry name" value="AS_sf"/>
</dbReference>
<evidence type="ECO:0000259" key="1">
    <source>
        <dbReference type="Pfam" id="PF01425"/>
    </source>
</evidence>
<feature type="domain" description="Amidase" evidence="1">
    <location>
        <begin position="26"/>
        <end position="445"/>
    </location>
</feature>
<dbReference type="EMBL" id="CP110496">
    <property type="protein sequence ID" value="WDI78373.1"/>
    <property type="molecule type" value="Genomic_DNA"/>
</dbReference>